<evidence type="ECO:0000256" key="2">
    <source>
        <dbReference type="ARBA" id="ARBA00004207"/>
    </source>
</evidence>
<feature type="domain" description="Glycosyl hydrolase family 30 beta sandwich" evidence="26">
    <location>
        <begin position="452"/>
        <end position="512"/>
    </location>
</feature>
<comment type="catalytic activity">
    <reaction evidence="21">
        <text>beta-D-glucosyl-N-octanoylsphing-4E-enine + cholesterol = N-octanoylsphing-4-enine + cholesteryl 3-beta-D-glucoside</text>
        <dbReference type="Rhea" id="RHEA:70303"/>
        <dbReference type="ChEBI" id="CHEBI:16113"/>
        <dbReference type="ChEBI" id="CHEBI:17495"/>
        <dbReference type="ChEBI" id="CHEBI:45815"/>
        <dbReference type="ChEBI" id="CHEBI:65222"/>
    </reaction>
    <physiologicalReaction direction="left-to-right" evidence="21">
        <dbReference type="Rhea" id="RHEA:70304"/>
    </physiologicalReaction>
    <physiologicalReaction direction="right-to-left" evidence="21">
        <dbReference type="Rhea" id="RHEA:70305"/>
    </physiologicalReaction>
</comment>
<evidence type="ECO:0000256" key="20">
    <source>
        <dbReference type="ARBA" id="ARBA00048880"/>
    </source>
</evidence>
<reference evidence="27" key="1">
    <citation type="submission" date="2020-04" db="EMBL/GenBank/DDBJ databases">
        <authorList>
            <person name="Neveu A P."/>
        </authorList>
    </citation>
    <scope>NUCLEOTIDE SEQUENCE</scope>
    <source>
        <tissue evidence="27">Whole embryo</tissue>
    </source>
</reference>
<protein>
    <recommendedName>
        <fullName evidence="23">Glucosylceramidase</fullName>
        <ecNumber evidence="23">3.2.1.45</ecNumber>
    </recommendedName>
</protein>
<comment type="similarity">
    <text evidence="6 23">Belongs to the glycosyl hydrolase 30 family.</text>
</comment>
<evidence type="ECO:0000256" key="4">
    <source>
        <dbReference type="ARBA" id="ARBA00004991"/>
    </source>
</evidence>
<feature type="signal peptide" evidence="24">
    <location>
        <begin position="1"/>
        <end position="23"/>
    </location>
</feature>
<dbReference type="InterPro" id="IPR033453">
    <property type="entry name" value="Glyco_hydro_30_TIM-barrel"/>
</dbReference>
<evidence type="ECO:0000256" key="7">
    <source>
        <dbReference type="ARBA" id="ARBA00022729"/>
    </source>
</evidence>
<dbReference type="PANTHER" id="PTHR11069">
    <property type="entry name" value="GLUCOSYLCERAMIDASE"/>
    <property type="match status" value="1"/>
</dbReference>
<keyword evidence="7 24" id="KW-0732">Signal</keyword>
<dbReference type="EMBL" id="LR785385">
    <property type="protein sequence ID" value="CAB3248398.1"/>
    <property type="molecule type" value="mRNA"/>
</dbReference>
<evidence type="ECO:0000256" key="5">
    <source>
        <dbReference type="ARBA" id="ARBA00005189"/>
    </source>
</evidence>
<dbReference type="SUPFAM" id="SSF51445">
    <property type="entry name" value="(Trans)glycosidases"/>
    <property type="match status" value="1"/>
</dbReference>
<feature type="domain" description="Glycosyl hydrolase family 30 TIM-barrel" evidence="25">
    <location>
        <begin position="103"/>
        <end position="448"/>
    </location>
</feature>
<dbReference type="PRINTS" id="PR00843">
    <property type="entry name" value="GLHYDRLASE30"/>
</dbReference>
<dbReference type="GO" id="GO:0042391">
    <property type="term" value="P:regulation of membrane potential"/>
    <property type="evidence" value="ECO:0007669"/>
    <property type="project" value="UniProtKB-ARBA"/>
</dbReference>
<evidence type="ECO:0000259" key="26">
    <source>
        <dbReference type="Pfam" id="PF17189"/>
    </source>
</evidence>
<proteinExistence type="evidence at transcript level"/>
<comment type="catalytic activity">
    <reaction evidence="1">
        <text>a beta-D-glucosyl-(1&lt;-&gt;1')-N-acylsphing-4-enine + H2O = an N-acylsphing-4-enine + D-glucose</text>
        <dbReference type="Rhea" id="RHEA:13269"/>
        <dbReference type="ChEBI" id="CHEBI:4167"/>
        <dbReference type="ChEBI" id="CHEBI:15377"/>
        <dbReference type="ChEBI" id="CHEBI:22801"/>
        <dbReference type="ChEBI" id="CHEBI:52639"/>
        <dbReference type="EC" id="3.2.1.45"/>
    </reaction>
    <physiologicalReaction direction="left-to-right" evidence="1">
        <dbReference type="Rhea" id="RHEA:13270"/>
    </physiologicalReaction>
</comment>
<evidence type="ECO:0000256" key="22">
    <source>
        <dbReference type="ARBA" id="ARBA00049516"/>
    </source>
</evidence>
<dbReference type="GO" id="GO:0032006">
    <property type="term" value="P:regulation of TOR signaling"/>
    <property type="evidence" value="ECO:0007669"/>
    <property type="project" value="UniProtKB-ARBA"/>
</dbReference>
<dbReference type="InterPro" id="IPR001139">
    <property type="entry name" value="Glyco_hydro_30"/>
</dbReference>
<comment type="catalytic activity">
    <reaction evidence="16">
        <text>beta-D-glucosyl-(1&lt;-&gt;1)-N-octadecanoylsphing-4-enine + cholesterol = cholesteryl 3-beta-D-glucoside + N-octadecanoylsphing-4-enine</text>
        <dbReference type="Rhea" id="RHEA:70311"/>
        <dbReference type="ChEBI" id="CHEBI:16113"/>
        <dbReference type="ChEBI" id="CHEBI:17495"/>
        <dbReference type="ChEBI" id="CHEBI:72961"/>
        <dbReference type="ChEBI" id="CHEBI:84719"/>
    </reaction>
    <physiologicalReaction direction="left-to-right" evidence="16">
        <dbReference type="Rhea" id="RHEA:70312"/>
    </physiologicalReaction>
    <physiologicalReaction direction="right-to-left" evidence="16">
        <dbReference type="Rhea" id="RHEA:70313"/>
    </physiologicalReaction>
</comment>
<comment type="catalytic activity">
    <reaction evidence="14">
        <text>1-(beta-D-galactosyl)-N-dodecanoylsphing-4-enine + cholesterol = cholesteryl 3-beta-D-galactoside + N-dodecanoylsphing-4-enine</text>
        <dbReference type="Rhea" id="RHEA:70255"/>
        <dbReference type="ChEBI" id="CHEBI:16113"/>
        <dbReference type="ChEBI" id="CHEBI:72956"/>
        <dbReference type="ChEBI" id="CHEBI:73432"/>
        <dbReference type="ChEBI" id="CHEBI:189066"/>
    </reaction>
    <physiologicalReaction direction="left-to-right" evidence="14">
        <dbReference type="Rhea" id="RHEA:70256"/>
    </physiologicalReaction>
    <physiologicalReaction direction="right-to-left" evidence="14">
        <dbReference type="Rhea" id="RHEA:70257"/>
    </physiologicalReaction>
</comment>
<comment type="pathway">
    <text evidence="4">Sphingolipid metabolism.</text>
</comment>
<evidence type="ECO:0000256" key="17">
    <source>
        <dbReference type="ARBA" id="ARBA00048182"/>
    </source>
</evidence>
<organism evidence="27">
    <name type="scientific">Phallusia mammillata</name>
    <dbReference type="NCBI Taxonomy" id="59560"/>
    <lineage>
        <taxon>Eukaryota</taxon>
        <taxon>Metazoa</taxon>
        <taxon>Chordata</taxon>
        <taxon>Tunicata</taxon>
        <taxon>Ascidiacea</taxon>
        <taxon>Phlebobranchia</taxon>
        <taxon>Ascidiidae</taxon>
        <taxon>Phallusia</taxon>
    </lineage>
</organism>
<comment type="catalytic activity">
    <reaction evidence="15">
        <text>a beta-D-glucosyl-(1&lt;-&gt;1')-N-acylsphing-4-enine + cholesterol = cholesteryl 3-beta-D-glucoside + an N-acylsphing-4-enine</text>
        <dbReference type="Rhea" id="RHEA:58264"/>
        <dbReference type="ChEBI" id="CHEBI:16113"/>
        <dbReference type="ChEBI" id="CHEBI:17495"/>
        <dbReference type="ChEBI" id="CHEBI:22801"/>
        <dbReference type="ChEBI" id="CHEBI:52639"/>
    </reaction>
    <physiologicalReaction direction="left-to-right" evidence="15">
        <dbReference type="Rhea" id="RHEA:58265"/>
    </physiologicalReaction>
    <physiologicalReaction direction="right-to-left" evidence="15">
        <dbReference type="Rhea" id="RHEA:58266"/>
    </physiologicalReaction>
</comment>
<evidence type="ECO:0000256" key="15">
    <source>
        <dbReference type="ARBA" id="ARBA00048055"/>
    </source>
</evidence>
<comment type="catalytic activity">
    <reaction evidence="12">
        <text>cholesteryl 3-beta-D-glucoside + H2O = cholesterol + D-glucose</text>
        <dbReference type="Rhea" id="RHEA:11956"/>
        <dbReference type="ChEBI" id="CHEBI:4167"/>
        <dbReference type="ChEBI" id="CHEBI:15377"/>
        <dbReference type="ChEBI" id="CHEBI:16113"/>
        <dbReference type="ChEBI" id="CHEBI:17495"/>
    </reaction>
    <physiologicalReaction direction="left-to-right" evidence="12">
        <dbReference type="Rhea" id="RHEA:11957"/>
    </physiologicalReaction>
</comment>
<dbReference type="GO" id="GO:0007040">
    <property type="term" value="P:lysosome organization"/>
    <property type="evidence" value="ECO:0007669"/>
    <property type="project" value="UniProtKB-ARBA"/>
</dbReference>
<keyword evidence="9 23" id="KW-0746">Sphingolipid metabolism</keyword>
<dbReference type="GO" id="GO:0008203">
    <property type="term" value="P:cholesterol metabolic process"/>
    <property type="evidence" value="ECO:0007669"/>
    <property type="project" value="UniProtKB-UniPathway"/>
</dbReference>
<dbReference type="Pfam" id="PF17189">
    <property type="entry name" value="Glyco_hydro_30C"/>
    <property type="match status" value="1"/>
</dbReference>
<evidence type="ECO:0000256" key="21">
    <source>
        <dbReference type="ARBA" id="ARBA00049379"/>
    </source>
</evidence>
<evidence type="ECO:0000256" key="12">
    <source>
        <dbReference type="ARBA" id="ARBA00033646"/>
    </source>
</evidence>
<comment type="catalytic activity">
    <reaction evidence="18">
        <text>beta-D-glucosyl-N-dodecanoylsphing-4-enine + cholesterol = N-dodecanoylsphing-4-enine + cholesteryl 3-beta-D-glucoside</text>
        <dbReference type="Rhea" id="RHEA:70307"/>
        <dbReference type="ChEBI" id="CHEBI:16113"/>
        <dbReference type="ChEBI" id="CHEBI:17495"/>
        <dbReference type="ChEBI" id="CHEBI:72956"/>
        <dbReference type="ChEBI" id="CHEBI:76297"/>
    </reaction>
    <physiologicalReaction direction="left-to-right" evidence="18">
        <dbReference type="Rhea" id="RHEA:70308"/>
    </physiologicalReaction>
    <physiologicalReaction direction="right-to-left" evidence="18">
        <dbReference type="Rhea" id="RHEA:70309"/>
    </physiologicalReaction>
</comment>
<dbReference type="GO" id="GO:0051246">
    <property type="term" value="P:regulation of protein metabolic process"/>
    <property type="evidence" value="ECO:0007669"/>
    <property type="project" value="UniProtKB-ARBA"/>
</dbReference>
<dbReference type="GO" id="GO:0006914">
    <property type="term" value="P:autophagy"/>
    <property type="evidence" value="ECO:0007669"/>
    <property type="project" value="UniProtKB-ARBA"/>
</dbReference>
<evidence type="ECO:0000256" key="9">
    <source>
        <dbReference type="ARBA" id="ARBA00022919"/>
    </source>
</evidence>
<evidence type="ECO:0000313" key="27">
    <source>
        <dbReference type="EMBL" id="CAB3248398.1"/>
    </source>
</evidence>
<accession>A0A6F9DCU0</accession>
<dbReference type="PANTHER" id="PTHR11069:SF23">
    <property type="entry name" value="LYSOSOMAL ACID GLUCOSYLCERAMIDASE"/>
    <property type="match status" value="1"/>
</dbReference>
<evidence type="ECO:0000256" key="10">
    <source>
        <dbReference type="ARBA" id="ARBA00023098"/>
    </source>
</evidence>
<name>A0A6F9DCU0_9ASCI</name>
<dbReference type="GO" id="GO:0010605">
    <property type="term" value="P:negative regulation of macromolecule metabolic process"/>
    <property type="evidence" value="ECO:0007669"/>
    <property type="project" value="UniProtKB-ARBA"/>
</dbReference>
<evidence type="ECO:0000256" key="24">
    <source>
        <dbReference type="SAM" id="SignalP"/>
    </source>
</evidence>
<dbReference type="GO" id="GO:0004336">
    <property type="term" value="F:galactosylceramidase activity"/>
    <property type="evidence" value="ECO:0007669"/>
    <property type="project" value="UniProtKB-EC"/>
</dbReference>
<evidence type="ECO:0000259" key="25">
    <source>
        <dbReference type="Pfam" id="PF02055"/>
    </source>
</evidence>
<comment type="catalytic activity">
    <reaction evidence="13">
        <text>a beta-D-galactosyl-(1&lt;-&gt;1')-N-acylsphing-4-enine + H2O = an N-acylsphing-4-enine + D-galactose</text>
        <dbReference type="Rhea" id="RHEA:14297"/>
        <dbReference type="ChEBI" id="CHEBI:4139"/>
        <dbReference type="ChEBI" id="CHEBI:15377"/>
        <dbReference type="ChEBI" id="CHEBI:18390"/>
        <dbReference type="ChEBI" id="CHEBI:52639"/>
        <dbReference type="EC" id="3.2.1.46"/>
    </reaction>
    <physiologicalReaction direction="left-to-right" evidence="13">
        <dbReference type="Rhea" id="RHEA:14298"/>
    </physiologicalReaction>
</comment>
<comment type="catalytic activity">
    <reaction evidence="20">
        <text>beta-D-glucosyl-(1&lt;-&gt;1')-N-(15Z-tetracosenoyl)-sphing-4-enine + cholesterol = N-(15Z-tetracosenoyl)-sphing-4-enine + cholesteryl 3-beta-D-glucoside</text>
        <dbReference type="Rhea" id="RHEA:70315"/>
        <dbReference type="ChEBI" id="CHEBI:16113"/>
        <dbReference type="ChEBI" id="CHEBI:17495"/>
        <dbReference type="ChEBI" id="CHEBI:74450"/>
        <dbReference type="ChEBI" id="CHEBI:76302"/>
    </reaction>
    <physiologicalReaction direction="left-to-right" evidence="20">
        <dbReference type="Rhea" id="RHEA:70316"/>
    </physiologicalReaction>
    <physiologicalReaction direction="right-to-left" evidence="20">
        <dbReference type="Rhea" id="RHEA:70317"/>
    </physiologicalReaction>
</comment>
<dbReference type="GO" id="GO:0005765">
    <property type="term" value="C:lysosomal membrane"/>
    <property type="evidence" value="ECO:0007669"/>
    <property type="project" value="UniProtKB-SubCell"/>
</dbReference>
<evidence type="ECO:0000256" key="23">
    <source>
        <dbReference type="RuleBase" id="RU361188"/>
    </source>
</evidence>
<sequence length="517" mass="58060">MDLFYYFILLIAVISASCAGSDADMKCASRDYGHGSVVCVCNATYCDTITTTRPVPYQSVSVFTSTKGGHRFSFSVTKLSTKSKISTNNVVITLNKTIKYQTIKGFGGAITDAATVNIKNLTSRTQEQLIKAYFGPMGIEYNLGRVPMASCDYSTRKYTYLDTPNDFNLSTFELAKEDMMLKIPVLKSIHQVSSRNISLYASPWTAPAWMKTNNDEIGRGWLKGTAGDKYHKTWAQYFIKFFEEYKKQGITFWGVTAQNEPSNGLLISSKWQSTGFTPEMQRDFIKSDLGPALKASEFKNVKLMILDDQRLFLPSFPLTVLSDKDAAQYVSGIGIHWYWDWLVGPEVLADTHEKLPGYFMLATEACNKDTPQPDLGNWETGEKYSNDILDNLNNWAVGWVDWNLCLNLAGGPNWAQNFDDSPIITNATGDEFYKQPMYYHMGHFSKFLVEESVRIKSTIQGNSDLKFVAVERPDGSLVLVVLNSSTKDVTFNVVQDNLSFTNTIPANAIQTFSWSDK</sequence>
<evidence type="ECO:0000256" key="14">
    <source>
        <dbReference type="ARBA" id="ARBA00033703"/>
    </source>
</evidence>
<dbReference type="GO" id="GO:0008422">
    <property type="term" value="F:beta-glucosidase activity"/>
    <property type="evidence" value="ECO:0007669"/>
    <property type="project" value="UniProtKB-ARBA"/>
</dbReference>
<evidence type="ECO:0000256" key="1">
    <source>
        <dbReference type="ARBA" id="ARBA00001013"/>
    </source>
</evidence>
<dbReference type="GO" id="GO:0005102">
    <property type="term" value="F:signaling receptor binding"/>
    <property type="evidence" value="ECO:0007669"/>
    <property type="project" value="UniProtKB-ARBA"/>
</dbReference>
<dbReference type="InterPro" id="IPR033452">
    <property type="entry name" value="GH30_C"/>
</dbReference>
<dbReference type="EC" id="3.2.1.45" evidence="23"/>
<keyword evidence="8 23" id="KW-0378">Hydrolase</keyword>
<gene>
    <name evidence="27" type="primary">Gba-003</name>
</gene>
<comment type="catalytic activity">
    <reaction evidence="17">
        <text>a beta-D-galactosyl-(1&lt;-&gt;1')-N-acylsphing-4-enine + cholesterol = cholesteryl 3-beta-D-galactoside + an N-acylsphing-4-enine</text>
        <dbReference type="Rhea" id="RHEA:70235"/>
        <dbReference type="ChEBI" id="CHEBI:16113"/>
        <dbReference type="ChEBI" id="CHEBI:18390"/>
        <dbReference type="ChEBI" id="CHEBI:52639"/>
        <dbReference type="ChEBI" id="CHEBI:189066"/>
    </reaction>
    <physiologicalReaction direction="left-to-right" evidence="17">
        <dbReference type="Rhea" id="RHEA:70236"/>
    </physiologicalReaction>
    <physiologicalReaction direction="right-to-left" evidence="17">
        <dbReference type="Rhea" id="RHEA:70237"/>
    </physiologicalReaction>
</comment>
<dbReference type="GO" id="GO:0004348">
    <property type="term" value="F:glucosylceramidase activity"/>
    <property type="evidence" value="ECO:0007669"/>
    <property type="project" value="UniProtKB-EC"/>
</dbReference>
<dbReference type="UniPathway" id="UPA00296"/>
<dbReference type="InterPro" id="IPR017853">
    <property type="entry name" value="GH"/>
</dbReference>
<dbReference type="GO" id="GO:0016241">
    <property type="term" value="P:regulation of macroautophagy"/>
    <property type="evidence" value="ECO:0007669"/>
    <property type="project" value="UniProtKB-ARBA"/>
</dbReference>
<evidence type="ECO:0000256" key="16">
    <source>
        <dbReference type="ARBA" id="ARBA00048111"/>
    </source>
</evidence>
<dbReference type="GO" id="GO:0030163">
    <property type="term" value="P:protein catabolic process"/>
    <property type="evidence" value="ECO:0007669"/>
    <property type="project" value="UniProtKB-ARBA"/>
</dbReference>
<dbReference type="FunFam" id="3.20.20.80:FF:000030">
    <property type="entry name" value="Lysosomal acid glucosylceramidase"/>
    <property type="match status" value="1"/>
</dbReference>
<evidence type="ECO:0000256" key="13">
    <source>
        <dbReference type="ARBA" id="ARBA00033698"/>
    </source>
</evidence>
<feature type="chain" id="PRO_5026126901" description="Glucosylceramidase" evidence="24">
    <location>
        <begin position="24"/>
        <end position="517"/>
    </location>
</feature>
<keyword evidence="23" id="KW-0326">Glycosidase</keyword>
<comment type="catalytic activity">
    <reaction evidence="22">
        <text>beta-D-glucosyl-N-(9Z-octadecenoyl)-sphing-4E-enine + cholesterol = N-(9Z-octadecenoyl)-sphing-4-enine + cholesteryl 3-beta-D-glucoside</text>
        <dbReference type="Rhea" id="RHEA:58324"/>
        <dbReference type="ChEBI" id="CHEBI:16113"/>
        <dbReference type="ChEBI" id="CHEBI:17495"/>
        <dbReference type="ChEBI" id="CHEBI:77996"/>
        <dbReference type="ChEBI" id="CHEBI:139140"/>
    </reaction>
    <physiologicalReaction direction="left-to-right" evidence="22">
        <dbReference type="Rhea" id="RHEA:58325"/>
    </physiologicalReaction>
    <physiologicalReaction direction="right-to-left" evidence="22">
        <dbReference type="Rhea" id="RHEA:58326"/>
    </physiologicalReaction>
</comment>
<comment type="catalytic activity">
    <reaction evidence="19">
        <text>a beta-D-xylosyl-(1&lt;-&gt;1')-N-acylsphing-4-enine + cholesterol = cholesteryl 3-beta-D-xyloside + an N-acylsphing-4-enine</text>
        <dbReference type="Rhea" id="RHEA:70239"/>
        <dbReference type="ChEBI" id="CHEBI:16113"/>
        <dbReference type="ChEBI" id="CHEBI:52639"/>
        <dbReference type="ChEBI" id="CHEBI:189067"/>
        <dbReference type="ChEBI" id="CHEBI:189068"/>
    </reaction>
    <physiologicalReaction direction="left-to-right" evidence="19">
        <dbReference type="Rhea" id="RHEA:70240"/>
    </physiologicalReaction>
</comment>
<dbReference type="AlphaFoldDB" id="A0A6F9DCU0"/>
<dbReference type="Pfam" id="PF02055">
    <property type="entry name" value="Glyco_hydro_30"/>
    <property type="match status" value="1"/>
</dbReference>
<evidence type="ECO:0000256" key="19">
    <source>
        <dbReference type="ARBA" id="ARBA00048817"/>
    </source>
</evidence>
<evidence type="ECO:0000256" key="8">
    <source>
        <dbReference type="ARBA" id="ARBA00022801"/>
    </source>
</evidence>
<comment type="subcellular location">
    <subcellularLocation>
        <location evidence="2">Lysosome membrane</location>
        <topology evidence="2">Peripheral membrane protein</topology>
        <orientation evidence="2">Lumenal side</orientation>
    </subcellularLocation>
</comment>
<dbReference type="GO" id="GO:0016758">
    <property type="term" value="F:hexosyltransferase activity"/>
    <property type="evidence" value="ECO:0007669"/>
    <property type="project" value="UniProtKB-ARBA"/>
</dbReference>
<evidence type="ECO:0000256" key="18">
    <source>
        <dbReference type="ARBA" id="ARBA00048698"/>
    </source>
</evidence>
<evidence type="ECO:0000256" key="11">
    <source>
        <dbReference type="ARBA" id="ARBA00033633"/>
    </source>
</evidence>
<evidence type="ECO:0000256" key="3">
    <source>
        <dbReference type="ARBA" id="ARBA00004731"/>
    </source>
</evidence>
<dbReference type="GO" id="GO:0006680">
    <property type="term" value="P:glucosylceramide catabolic process"/>
    <property type="evidence" value="ECO:0007669"/>
    <property type="project" value="UniProtKB-ARBA"/>
</dbReference>
<evidence type="ECO:0000256" key="6">
    <source>
        <dbReference type="ARBA" id="ARBA00005382"/>
    </source>
</evidence>
<dbReference type="Gene3D" id="3.20.20.80">
    <property type="entry name" value="Glycosidases"/>
    <property type="match status" value="1"/>
</dbReference>
<dbReference type="SUPFAM" id="SSF51011">
    <property type="entry name" value="Glycosyl hydrolase domain"/>
    <property type="match status" value="2"/>
</dbReference>
<comment type="pathway">
    <text evidence="3">Steroid metabolism; cholesterol metabolism.</text>
</comment>
<comment type="catalytic activity">
    <reaction evidence="11">
        <text>beta-D-xylosyl-(1&lt;-&gt;1')-N-(9Z-octadecenoyl)-sphing-4-enine + cholesterol = cholesteryl 3-beta-D-xyloside + N-(9Z-octadecenoyl)-sphing-4-enine</text>
        <dbReference type="Rhea" id="RHEA:70251"/>
        <dbReference type="ChEBI" id="CHEBI:16113"/>
        <dbReference type="ChEBI" id="CHEBI:77996"/>
        <dbReference type="ChEBI" id="CHEBI:189067"/>
        <dbReference type="ChEBI" id="CHEBI:189081"/>
    </reaction>
    <physiologicalReaction direction="left-to-right" evidence="11">
        <dbReference type="Rhea" id="RHEA:70252"/>
    </physiologicalReaction>
</comment>
<comment type="pathway">
    <text evidence="5">Lipid metabolism.</text>
</comment>
<keyword evidence="10 23" id="KW-0443">Lipid metabolism</keyword>